<evidence type="ECO:0000256" key="3">
    <source>
        <dbReference type="ARBA" id="ARBA00022475"/>
    </source>
</evidence>
<keyword evidence="3" id="KW-1003">Cell membrane</keyword>
<evidence type="ECO:0000256" key="11">
    <source>
        <dbReference type="SAM" id="Phobius"/>
    </source>
</evidence>
<evidence type="ECO:0000313" key="14">
    <source>
        <dbReference type="EMBL" id="MBR9973465.1"/>
    </source>
</evidence>
<evidence type="ECO:0000256" key="2">
    <source>
        <dbReference type="ARBA" id="ARBA00006446"/>
    </source>
</evidence>
<evidence type="ECO:0000256" key="7">
    <source>
        <dbReference type="ARBA" id="ARBA00023122"/>
    </source>
</evidence>
<organism evidence="14 15">
    <name type="scientific">Magnetospirillum sulfuroxidans</name>
    <dbReference type="NCBI Taxonomy" id="611300"/>
    <lineage>
        <taxon>Bacteria</taxon>
        <taxon>Pseudomonadati</taxon>
        <taxon>Pseudomonadota</taxon>
        <taxon>Alphaproteobacteria</taxon>
        <taxon>Rhodospirillales</taxon>
        <taxon>Rhodospirillaceae</taxon>
        <taxon>Magnetospirillum</taxon>
    </lineage>
</organism>
<evidence type="ECO:0000256" key="10">
    <source>
        <dbReference type="PROSITE-ProRule" id="PRU01193"/>
    </source>
</evidence>
<name>A0ABS5IGB0_9PROT</name>
<dbReference type="EMBL" id="JAGTUF010000023">
    <property type="protein sequence ID" value="MBR9973465.1"/>
    <property type="molecule type" value="Genomic_DNA"/>
</dbReference>
<keyword evidence="8 10" id="KW-0472">Membrane</keyword>
<dbReference type="InterPro" id="IPR005170">
    <property type="entry name" value="Transptr-assoc_dom"/>
</dbReference>
<gene>
    <name evidence="14" type="ORF">KEC16_17195</name>
</gene>
<evidence type="ECO:0000256" key="1">
    <source>
        <dbReference type="ARBA" id="ARBA00004651"/>
    </source>
</evidence>
<dbReference type="Proteomes" id="UP000680714">
    <property type="component" value="Unassembled WGS sequence"/>
</dbReference>
<dbReference type="InterPro" id="IPR046342">
    <property type="entry name" value="CBS_dom_sf"/>
</dbReference>
<evidence type="ECO:0000259" key="12">
    <source>
        <dbReference type="PROSITE" id="PS51371"/>
    </source>
</evidence>
<feature type="transmembrane region" description="Helical" evidence="11">
    <location>
        <begin position="6"/>
        <end position="28"/>
    </location>
</feature>
<feature type="domain" description="CNNM transmembrane" evidence="13">
    <location>
        <begin position="1"/>
        <end position="200"/>
    </location>
</feature>
<dbReference type="InterPro" id="IPR036318">
    <property type="entry name" value="FAD-bd_PCMH-like_sf"/>
</dbReference>
<keyword evidence="4 10" id="KW-0812">Transmembrane</keyword>
<dbReference type="InterPro" id="IPR051676">
    <property type="entry name" value="UPF0053_domain"/>
</dbReference>
<dbReference type="RefSeq" id="WP_211551215.1">
    <property type="nucleotide sequence ID" value="NZ_JAGTUF010000023.1"/>
</dbReference>
<dbReference type="SMART" id="SM01091">
    <property type="entry name" value="CorC_HlyC"/>
    <property type="match status" value="1"/>
</dbReference>
<reference evidence="14 15" key="1">
    <citation type="submission" date="2021-04" db="EMBL/GenBank/DDBJ databases">
        <title>Magnetospirillum sulfuroxidans sp. nov., a facultative chemolithoautotrophic sulfur-oxidizing alphaproteobacterium isolated from freshwater sediment and proposals for Paramagetospirillum gen. nov., and Magnetospirillaceae fam. nov.</title>
        <authorList>
            <person name="Koziaeva V."/>
            <person name="Geelhoed J.S."/>
            <person name="Sorokin D.Y."/>
            <person name="Grouzdev D.S."/>
        </authorList>
    </citation>
    <scope>NUCLEOTIDE SEQUENCE [LARGE SCALE GENOMIC DNA]</scope>
    <source>
        <strain evidence="14 15">J10</strain>
    </source>
</reference>
<comment type="subcellular location">
    <subcellularLocation>
        <location evidence="1">Cell membrane</location>
        <topology evidence="1">Multi-pass membrane protein</topology>
    </subcellularLocation>
</comment>
<evidence type="ECO:0000259" key="13">
    <source>
        <dbReference type="PROSITE" id="PS51846"/>
    </source>
</evidence>
<sequence length="434" mass="46506">MSLFFEIAVIVFLVILNGGFALSEMAIVSARKARLAARAADGSKGAKAALALAENPGRFLSSVQIGITLVGILAGAYSGATLAAHLEAWLNSFPLLDPVAEVLSIAVVVGAITYASLIVGELVPKQIALANPEAVAIAIGRPMTMVARIAAPLVWLLEGSSRVALSVLRIQKSDDQTVTEEEVKAMIAEGTQSGVFEPEEQELLAGVLRFGDRRIRGIMTPRNEVVSIDLNWDRARIAQVLKDSPHSRLPVYRGNAEDVLGVVQAKDLLNQFLGGQDIDLAAAVMPVEVVHDNSPALQVLDALKHSSIHLALVVDEYGSVEGIVTAADILAAILGGMSEHGEDYDGAIVQRQDGSWLVDGSVAVDMARDRLACRVMEDDDGDYDTVAGFVLSKSRHIPTAGEFFHWQGWRFEVVDMDGRRIDKVLISRQDEDGG</sequence>
<evidence type="ECO:0000313" key="15">
    <source>
        <dbReference type="Proteomes" id="UP000680714"/>
    </source>
</evidence>
<dbReference type="SMART" id="SM00116">
    <property type="entry name" value="CBS"/>
    <property type="match status" value="2"/>
</dbReference>
<feature type="transmembrane region" description="Helical" evidence="11">
    <location>
        <begin position="102"/>
        <end position="123"/>
    </location>
</feature>
<dbReference type="PANTHER" id="PTHR43099">
    <property type="entry name" value="UPF0053 PROTEIN YRKA"/>
    <property type="match status" value="1"/>
</dbReference>
<dbReference type="Pfam" id="PF01595">
    <property type="entry name" value="CNNM"/>
    <property type="match status" value="1"/>
</dbReference>
<dbReference type="PROSITE" id="PS51846">
    <property type="entry name" value="CNNM"/>
    <property type="match status" value="1"/>
</dbReference>
<feature type="transmembrane region" description="Helical" evidence="11">
    <location>
        <begin position="65"/>
        <end position="90"/>
    </location>
</feature>
<evidence type="ECO:0000256" key="9">
    <source>
        <dbReference type="PROSITE-ProRule" id="PRU00703"/>
    </source>
</evidence>
<evidence type="ECO:0000256" key="4">
    <source>
        <dbReference type="ARBA" id="ARBA00022692"/>
    </source>
</evidence>
<dbReference type="PROSITE" id="PS51371">
    <property type="entry name" value="CBS"/>
    <property type="match status" value="2"/>
</dbReference>
<feature type="domain" description="CBS" evidence="12">
    <location>
        <begin position="219"/>
        <end position="278"/>
    </location>
</feature>
<keyword evidence="5" id="KW-0677">Repeat</keyword>
<dbReference type="Gene3D" id="3.30.465.10">
    <property type="match status" value="1"/>
</dbReference>
<dbReference type="InterPro" id="IPR000644">
    <property type="entry name" value="CBS_dom"/>
</dbReference>
<proteinExistence type="inferred from homology"/>
<evidence type="ECO:0000256" key="5">
    <source>
        <dbReference type="ARBA" id="ARBA00022737"/>
    </source>
</evidence>
<dbReference type="PANTHER" id="PTHR43099:SF5">
    <property type="entry name" value="HLYC_CORC FAMILY TRANSPORTER"/>
    <property type="match status" value="1"/>
</dbReference>
<comment type="caution">
    <text evidence="14">The sequence shown here is derived from an EMBL/GenBank/DDBJ whole genome shotgun (WGS) entry which is preliminary data.</text>
</comment>
<evidence type="ECO:0000256" key="8">
    <source>
        <dbReference type="ARBA" id="ARBA00023136"/>
    </source>
</evidence>
<keyword evidence="6 10" id="KW-1133">Transmembrane helix</keyword>
<feature type="domain" description="CBS" evidence="12">
    <location>
        <begin position="283"/>
        <end position="339"/>
    </location>
</feature>
<evidence type="ECO:0000256" key="6">
    <source>
        <dbReference type="ARBA" id="ARBA00022989"/>
    </source>
</evidence>
<dbReference type="InterPro" id="IPR044751">
    <property type="entry name" value="Ion_transp-like_CBS"/>
</dbReference>
<dbReference type="SUPFAM" id="SSF56176">
    <property type="entry name" value="FAD-binding/transporter-associated domain-like"/>
    <property type="match status" value="1"/>
</dbReference>
<dbReference type="Pfam" id="PF00571">
    <property type="entry name" value="CBS"/>
    <property type="match status" value="2"/>
</dbReference>
<keyword evidence="15" id="KW-1185">Reference proteome</keyword>
<dbReference type="Gene3D" id="3.10.580.10">
    <property type="entry name" value="CBS-domain"/>
    <property type="match status" value="1"/>
</dbReference>
<dbReference type="SUPFAM" id="SSF54631">
    <property type="entry name" value="CBS-domain pair"/>
    <property type="match status" value="1"/>
</dbReference>
<feature type="transmembrane region" description="Helical" evidence="11">
    <location>
        <begin position="135"/>
        <end position="157"/>
    </location>
</feature>
<dbReference type="InterPro" id="IPR002550">
    <property type="entry name" value="CNNM"/>
</dbReference>
<accession>A0ABS5IGB0</accession>
<dbReference type="CDD" id="cd04590">
    <property type="entry name" value="CBS_pair_CorC_HlyC_assoc"/>
    <property type="match status" value="1"/>
</dbReference>
<keyword evidence="7 9" id="KW-0129">CBS domain</keyword>
<comment type="similarity">
    <text evidence="2">Belongs to the UPF0053 family. Hemolysin C subfamily.</text>
</comment>
<dbReference type="Pfam" id="PF03471">
    <property type="entry name" value="CorC_HlyC"/>
    <property type="match status" value="1"/>
</dbReference>
<dbReference type="InterPro" id="IPR016169">
    <property type="entry name" value="FAD-bd_PCMH_sub2"/>
</dbReference>
<protein>
    <submittedName>
        <fullName evidence="14">HlyC/CorC family transporter</fullName>
    </submittedName>
</protein>